<organism evidence="2 3">
    <name type="scientific">Aquibacillus koreensis</name>
    <dbReference type="NCBI Taxonomy" id="279446"/>
    <lineage>
        <taxon>Bacteria</taxon>
        <taxon>Bacillati</taxon>
        <taxon>Bacillota</taxon>
        <taxon>Bacilli</taxon>
        <taxon>Bacillales</taxon>
        <taxon>Bacillaceae</taxon>
        <taxon>Aquibacillus</taxon>
    </lineage>
</organism>
<evidence type="ECO:0000313" key="2">
    <source>
        <dbReference type="EMBL" id="MDC3421998.1"/>
    </source>
</evidence>
<dbReference type="RefSeq" id="WP_259870329.1">
    <property type="nucleotide sequence ID" value="NZ_JAOALK010000049.1"/>
</dbReference>
<dbReference type="EMBL" id="JAMQJZ010000015">
    <property type="protein sequence ID" value="MDC3421998.1"/>
    <property type="molecule type" value="Genomic_DNA"/>
</dbReference>
<keyword evidence="3" id="KW-1185">Reference proteome</keyword>
<dbReference type="Pfam" id="PF13472">
    <property type="entry name" value="Lipase_GDSL_2"/>
    <property type="match status" value="1"/>
</dbReference>
<sequence>MFEEVIEMITSNDEKPSQEIDLQGENLVNRARLTGCVTQEEILNQLGNCKGLQKLVHSIGIVIKIDSESYDHINVMLHGKNASGTVLSLSCPTDGTEKVFHLDDHGSQFNLFKKLKFECKHPGAKASVSVKLYLHEEYKVPVISNEAVAFNTEEYKAMIKKSLLSKGNNKRLKEVIEKAENGEDVTIAFIGGSITQGAVAEPIHTNCYAYQTYKRFKQMFGKGEGENIHFVKGGVGGTPSELGVVRYHRDILKEGTVEPDIVIVEFAVNDADDETEGVCYESLCLQILSANNNPAVVLLFSVFVNDWNLQERLSRVGKHYDLPMVSIKDAVVDQFRLTRDEGNIISKRQFFADIYHPTNDGHTIMADCLAYLFSETKKTQINKDDINISVDPVIGDAFKNIRLLDRKNYLSMAMIDMGSFIETDEDIQMVEMDDNLFSTPQFPNNWMHATTSGNNSFTMKINSKSLILIYKDSGSDAFGKADIFVDGQLMKCVDPREINWTHCHAVILYQEEECKEHFVEIKMASDDVDKHFTILGFGYTL</sequence>
<comment type="caution">
    <text evidence="2">The sequence shown here is derived from an EMBL/GenBank/DDBJ whole genome shotgun (WGS) entry which is preliminary data.</text>
</comment>
<dbReference type="AlphaFoldDB" id="A0A9X3WNS5"/>
<dbReference type="PANTHER" id="PTHR34407:SF1">
    <property type="entry name" value="SGNH HYDROLASE-TYPE ESTERASE DOMAIN-CONTAINING PROTEIN"/>
    <property type="match status" value="1"/>
</dbReference>
<dbReference type="SUPFAM" id="SSF52266">
    <property type="entry name" value="SGNH hydrolase"/>
    <property type="match status" value="1"/>
</dbReference>
<dbReference type="Gene3D" id="3.40.50.1110">
    <property type="entry name" value="SGNH hydrolase"/>
    <property type="match status" value="1"/>
</dbReference>
<dbReference type="CDD" id="cd00229">
    <property type="entry name" value="SGNH_hydrolase"/>
    <property type="match status" value="1"/>
</dbReference>
<keyword evidence="2" id="KW-0378">Hydrolase</keyword>
<reference evidence="2" key="1">
    <citation type="submission" date="2022-06" db="EMBL/GenBank/DDBJ databases">
        <title>Aquibacillus sp. a new bacterium isolated from soil saline samples.</title>
        <authorList>
            <person name="Galisteo C."/>
            <person name="De La Haba R."/>
            <person name="Sanchez-Porro C."/>
            <person name="Ventosa A."/>
        </authorList>
    </citation>
    <scope>NUCLEOTIDE SEQUENCE</scope>
    <source>
        <strain evidence="2">JCM 12387</strain>
    </source>
</reference>
<dbReference type="InterPro" id="IPR013830">
    <property type="entry name" value="SGNH_hydro"/>
</dbReference>
<dbReference type="PANTHER" id="PTHR34407">
    <property type="entry name" value="EXPRESSED PROTEIN"/>
    <property type="match status" value="1"/>
</dbReference>
<feature type="domain" description="SGNH hydrolase-type esterase" evidence="1">
    <location>
        <begin position="189"/>
        <end position="363"/>
    </location>
</feature>
<evidence type="ECO:0000313" key="3">
    <source>
        <dbReference type="Proteomes" id="UP001145072"/>
    </source>
</evidence>
<proteinExistence type="predicted"/>
<dbReference type="InterPro" id="IPR036514">
    <property type="entry name" value="SGNH_hydro_sf"/>
</dbReference>
<evidence type="ECO:0000259" key="1">
    <source>
        <dbReference type="Pfam" id="PF13472"/>
    </source>
</evidence>
<gene>
    <name evidence="2" type="ORF">NC661_16625</name>
</gene>
<name>A0A9X3WNS5_9BACI</name>
<protein>
    <submittedName>
        <fullName evidence="2">SGNH/GDSL hydrolase family protein</fullName>
    </submittedName>
</protein>
<accession>A0A9X3WNS5</accession>
<dbReference type="GO" id="GO:0016787">
    <property type="term" value="F:hydrolase activity"/>
    <property type="evidence" value="ECO:0007669"/>
    <property type="project" value="UniProtKB-KW"/>
</dbReference>
<dbReference type="Proteomes" id="UP001145072">
    <property type="component" value="Unassembled WGS sequence"/>
</dbReference>